<keyword evidence="1" id="KW-0813">Transport</keyword>
<comment type="subcellular location">
    <subcellularLocation>
        <location evidence="1">Cell membrane</location>
        <topology evidence="1">Peripheral membrane protein</topology>
        <orientation evidence="1">Cytoplasmic side</orientation>
    </subcellularLocation>
</comment>
<evidence type="ECO:0000313" key="3">
    <source>
        <dbReference type="EMBL" id="QIJ70786.1"/>
    </source>
</evidence>
<dbReference type="GO" id="GO:0048038">
    <property type="term" value="F:quinone binding"/>
    <property type="evidence" value="ECO:0007669"/>
    <property type="project" value="UniProtKB-KW"/>
</dbReference>
<dbReference type="InterPro" id="IPR029014">
    <property type="entry name" value="NiFe-Hase_large"/>
</dbReference>
<keyword evidence="1" id="KW-0874">Quinone</keyword>
<proteinExistence type="inferred from homology"/>
<accession>A0A6G7PTA0</accession>
<dbReference type="AlphaFoldDB" id="A0A6G7PTA0"/>
<keyword evidence="1" id="KW-1003">Cell membrane</keyword>
<dbReference type="PANTHER" id="PTHR11993">
    <property type="entry name" value="NADH-UBIQUINONE OXIDOREDUCTASE 49 KDA SUBUNIT"/>
    <property type="match status" value="1"/>
</dbReference>
<dbReference type="Gene3D" id="1.10.645.10">
    <property type="entry name" value="Cytochrome-c3 Hydrogenase, chain B"/>
    <property type="match status" value="1"/>
</dbReference>
<evidence type="ECO:0000313" key="4">
    <source>
        <dbReference type="Proteomes" id="UP000502179"/>
    </source>
</evidence>
<keyword evidence="1" id="KW-0830">Ubiquinone</keyword>
<reference evidence="3 4" key="1">
    <citation type="submission" date="2020-02" db="EMBL/GenBank/DDBJ databases">
        <title>Genome analysis of Thermosulfuriphilus ammonigenes ST65T, an anaerobic thermophilic chemolithoautotrophic bacterium isolated from a deep-sea hydrothermal vent.</title>
        <authorList>
            <person name="Slobodkina G."/>
            <person name="Allioux M."/>
            <person name="Merkel A."/>
            <person name="Alain K."/>
            <person name="Jebbar M."/>
            <person name="Slobodkin A."/>
        </authorList>
    </citation>
    <scope>NUCLEOTIDE SEQUENCE [LARGE SCALE GENOMIC DNA]</scope>
    <source>
        <strain evidence="3 4">ST65</strain>
    </source>
</reference>
<dbReference type="InterPro" id="IPR001135">
    <property type="entry name" value="NADH_Q_OxRdtase_suD"/>
</dbReference>
<gene>
    <name evidence="1" type="primary">nuoD</name>
    <name evidence="3" type="ORF">G4V39_00220</name>
</gene>
<dbReference type="InterPro" id="IPR022885">
    <property type="entry name" value="NDH1_su_D/H"/>
</dbReference>
<comment type="function">
    <text evidence="1">NDH-1 shuttles electrons from NADH, via FMN and iron-sulfur (Fe-S) centers, to quinones in the respiratory chain. The immediate electron acceptor for the enzyme in this species is believed to be ubiquinone. Couples the redox reaction to proton translocation (for every two electrons transferred, four hydrogen ions are translocated across the cytoplasmic membrane), and thus conserves the redox energy in a proton gradient.</text>
</comment>
<comment type="catalytic activity">
    <reaction evidence="1">
        <text>a quinone + NADH + 5 H(+)(in) = a quinol + NAD(+) + 4 H(+)(out)</text>
        <dbReference type="Rhea" id="RHEA:57888"/>
        <dbReference type="ChEBI" id="CHEBI:15378"/>
        <dbReference type="ChEBI" id="CHEBI:24646"/>
        <dbReference type="ChEBI" id="CHEBI:57540"/>
        <dbReference type="ChEBI" id="CHEBI:57945"/>
        <dbReference type="ChEBI" id="CHEBI:132124"/>
    </reaction>
</comment>
<dbReference type="Proteomes" id="UP000502179">
    <property type="component" value="Chromosome"/>
</dbReference>
<dbReference type="GO" id="GO:0005886">
    <property type="term" value="C:plasma membrane"/>
    <property type="evidence" value="ECO:0007669"/>
    <property type="project" value="UniProtKB-SubCell"/>
</dbReference>
<keyword evidence="3" id="KW-0560">Oxidoreductase</keyword>
<dbReference type="RefSeq" id="WP_166031009.1">
    <property type="nucleotide sequence ID" value="NZ_CP048877.1"/>
</dbReference>
<sequence>MAIREKIVEFSPEHIVKINIGPSHPAMHGTLRVITKIDGELIIDAQPEIGYLHRGLEKLCENLNYHQIIPLTDRLNYVSAICNNVAYQMTVEKLLDIEVPERAQWLRVIFMELARIADHIVCLGILGVDIGAFTPFLYVFIEREKIYDIFEAYNGARLTNTFGRIGGLDQEPPENLEEMIRDLFKTLPRAIDEMDKLLTRNRIWMDRTIGVSAFTPEQAIEWGFTGPCLRACGVRRDLRKDEPYLTYPALEFEVPVGSHGDIYDRYIVRLEEMRQSIRIIDQCLRMMPKEGPIKAATPIKPAAKAKLPAGDVYFALESPNGELGFFIRSDGTERPARLHVRAPCYMIYQAFPELTRGGMVADLIAVLSSLNVIAGELDR</sequence>
<name>A0A6G7PTA0_9BACT</name>
<evidence type="ECO:0000259" key="2">
    <source>
        <dbReference type="Pfam" id="PF00346"/>
    </source>
</evidence>
<comment type="similarity">
    <text evidence="1">Belongs to the complex I 49 kDa subunit family.</text>
</comment>
<dbReference type="GO" id="GO:0050136">
    <property type="term" value="F:NADH dehydrogenase (quinone) (non-electrogenic) activity"/>
    <property type="evidence" value="ECO:0007669"/>
    <property type="project" value="UniProtKB-UniRule"/>
</dbReference>
<evidence type="ECO:0000256" key="1">
    <source>
        <dbReference type="HAMAP-Rule" id="MF_01358"/>
    </source>
</evidence>
<dbReference type="SUPFAM" id="SSF56762">
    <property type="entry name" value="HydB/Nqo4-like"/>
    <property type="match status" value="1"/>
</dbReference>
<comment type="subunit">
    <text evidence="1">NDH-1 is composed of 14 different subunits. Subunits NuoB, C, D, E, F, and G constitute the peripheral sector of the complex.</text>
</comment>
<dbReference type="PANTHER" id="PTHR11993:SF10">
    <property type="entry name" value="NADH DEHYDROGENASE [UBIQUINONE] IRON-SULFUR PROTEIN 2, MITOCHONDRIAL"/>
    <property type="match status" value="1"/>
</dbReference>
<dbReference type="GO" id="GO:0051287">
    <property type="term" value="F:NAD binding"/>
    <property type="evidence" value="ECO:0007669"/>
    <property type="project" value="InterPro"/>
</dbReference>
<dbReference type="Pfam" id="PF00346">
    <property type="entry name" value="Complex1_49kDa"/>
    <property type="match status" value="1"/>
</dbReference>
<dbReference type="EMBL" id="CP048877">
    <property type="protein sequence ID" value="QIJ70786.1"/>
    <property type="molecule type" value="Genomic_DNA"/>
</dbReference>
<feature type="domain" description="NADH-quinone oxidoreductase subunit D" evidence="2">
    <location>
        <begin position="129"/>
        <end position="379"/>
    </location>
</feature>
<keyword evidence="1" id="KW-0520">NAD</keyword>
<protein>
    <recommendedName>
        <fullName evidence="1">NADH-quinone oxidoreductase subunit D</fullName>
        <ecNumber evidence="1">7.1.1.-</ecNumber>
    </recommendedName>
    <alternativeName>
        <fullName evidence="1">NADH dehydrogenase I subunit D</fullName>
    </alternativeName>
    <alternativeName>
        <fullName evidence="1">NDH-1 subunit D</fullName>
    </alternativeName>
</protein>
<keyword evidence="1" id="KW-0472">Membrane</keyword>
<keyword evidence="1" id="KW-1278">Translocase</keyword>
<organism evidence="3 4">
    <name type="scientific">Thermosulfuriphilus ammonigenes</name>
    <dbReference type="NCBI Taxonomy" id="1936021"/>
    <lineage>
        <taxon>Bacteria</taxon>
        <taxon>Pseudomonadati</taxon>
        <taxon>Thermodesulfobacteriota</taxon>
        <taxon>Thermodesulfobacteria</taxon>
        <taxon>Thermodesulfobacteriales</taxon>
        <taxon>Thermodesulfobacteriaceae</taxon>
        <taxon>Thermosulfuriphilus</taxon>
    </lineage>
</organism>
<dbReference type="NCBIfam" id="NF004739">
    <property type="entry name" value="PRK06075.1"/>
    <property type="match status" value="1"/>
</dbReference>
<dbReference type="KEGG" id="tav:G4V39_00220"/>
<dbReference type="EC" id="7.1.1.-" evidence="1"/>
<dbReference type="HAMAP" id="MF_01358">
    <property type="entry name" value="NDH1_NuoD"/>
    <property type="match status" value="1"/>
</dbReference>
<keyword evidence="4" id="KW-1185">Reference proteome</keyword>